<comment type="caution">
    <text evidence="1">The sequence shown here is derived from an EMBL/GenBank/DDBJ whole genome shotgun (WGS) entry which is preliminary data.</text>
</comment>
<gene>
    <name evidence="1" type="ORF">AN403_6208</name>
</gene>
<dbReference type="EMBL" id="LJXB01000028">
    <property type="protein sequence ID" value="KPU62149.1"/>
    <property type="molecule type" value="Genomic_DNA"/>
</dbReference>
<organism evidence="1 2">
    <name type="scientific">Pseudomonas fluorescens</name>
    <dbReference type="NCBI Taxonomy" id="294"/>
    <lineage>
        <taxon>Bacteria</taxon>
        <taxon>Pseudomonadati</taxon>
        <taxon>Pseudomonadota</taxon>
        <taxon>Gammaproteobacteria</taxon>
        <taxon>Pseudomonadales</taxon>
        <taxon>Pseudomonadaceae</taxon>
        <taxon>Pseudomonas</taxon>
    </lineage>
</organism>
<proteinExistence type="predicted"/>
<reference evidence="1 2" key="1">
    <citation type="submission" date="2015-09" db="EMBL/GenBank/DDBJ databases">
        <authorList>
            <person name="Jackson K.R."/>
            <person name="Lunt B.L."/>
            <person name="Fisher J.N.B."/>
            <person name="Gardner A.V."/>
            <person name="Bailey M.E."/>
            <person name="Deus L.M."/>
            <person name="Earl A.S."/>
            <person name="Gibby P.D."/>
            <person name="Hartmann K.A."/>
            <person name="Liu J.E."/>
            <person name="Manci A.M."/>
            <person name="Nielsen D.A."/>
            <person name="Solomon M.B."/>
            <person name="Breakwell D.P."/>
            <person name="Burnett S.H."/>
            <person name="Grose J.H."/>
        </authorList>
    </citation>
    <scope>NUCLEOTIDE SEQUENCE [LARGE SCALE GENOMIC DNA]</scope>
    <source>
        <strain evidence="1 2">S613</strain>
    </source>
</reference>
<accession>A0A0P9BG53</accession>
<evidence type="ECO:0000313" key="1">
    <source>
        <dbReference type="EMBL" id="KPU62149.1"/>
    </source>
</evidence>
<sequence>MPIMEFHAPYDSAFLPYEITAYMLFPEDAPKRSAYLARKMAEYTLKQSQEDSHLIPAEILQDLLENSTVSAPEITEHIVKQACVAAEIFLNLVKLHCSGEDASVNKAMFLGDSFFEHAQNKVMGKISSSESSIRRAWTAYKPAVHLWAAYIIINDTAEHDSDSYLQQLSIAKELVKIAPKVSSKNAKEPRFSSDELWTIPDFVELPECSFLCSGLNEAERGRLPDYEKRSVSKHEK</sequence>
<dbReference type="AlphaFoldDB" id="A0A0P9BG53"/>
<dbReference type="RefSeq" id="WP_057395671.1">
    <property type="nucleotide sequence ID" value="NZ_LJXB01000028.1"/>
</dbReference>
<dbReference type="OrthoDB" id="6939127at2"/>
<evidence type="ECO:0000313" key="2">
    <source>
        <dbReference type="Proteomes" id="UP000050349"/>
    </source>
</evidence>
<protein>
    <submittedName>
        <fullName evidence="1">Uncharacterized protein</fullName>
    </submittedName>
</protein>
<dbReference type="Proteomes" id="UP000050349">
    <property type="component" value="Unassembled WGS sequence"/>
</dbReference>
<name>A0A0P9BG53_PSEFL</name>
<dbReference type="PATRIC" id="fig|294.162.peg.56"/>